<sequence>MNTLNRRQALRAGSLAAAGGVALAGGVTGALGAPAAFQHGVASGDPLPDGVLLWTRLTPSADAVPGSGRGRQQTVGWEIAHDPEFRRIAARGRVGTGPERDHTVKVDATGLAADTWYYYRFTWRDSVSPVGRTRTAPARGSAVDLLRFGVVSCSDWQAGHFAAYRHLAERGDLDLVIHLGDYLYEYEADPDGVRPHDPPVEMVTLEHYRRRHAQYKTDPALQALHAATPWVVTWDDHESANDSWSGGAENHTEPDEGPWSERQAASQRAYAEWMPVRYEPGGHIYRRLEFGSLVELSMLDLRTYRSQQVSHPFDRGIHDDERTITGRKQLEWLTSGLVTATAQWKLIGNSVMISPAQFPSTLNTREFEALTDLIGPIEGVPYNVDQWDGYTHDRATVLRTLRDHGVSGTVFLTGDIHSGWATELPADPLTYPLTGDSVATELVCTSVTSDNIDDYLRVPPRTLSLVVEAVLKLANPHVKYLDFDSHGFSVLEVTPEAVRMDWFRLADRTDPDSSAEVTASYRVPAGTNKLERVPRSLDGATPRFEAATEAERAEAERQARARQARETAPNTAARRDDAPSNEPAASREAS</sequence>
<evidence type="ECO:0000256" key="1">
    <source>
        <dbReference type="SAM" id="MobiDB-lite"/>
    </source>
</evidence>
<dbReference type="RefSeq" id="WP_084706089.1">
    <property type="nucleotide sequence ID" value="NZ_JOIJ01000038.1"/>
</dbReference>
<keyword evidence="5" id="KW-1185">Reference proteome</keyword>
<dbReference type="Proteomes" id="UP000317303">
    <property type="component" value="Unassembled WGS sequence"/>
</dbReference>
<dbReference type="InterPro" id="IPR038607">
    <property type="entry name" value="PhoD-like_sf"/>
</dbReference>
<dbReference type="PROSITE" id="PS51318">
    <property type="entry name" value="TAT"/>
    <property type="match status" value="1"/>
</dbReference>
<dbReference type="PANTHER" id="PTHR43606:SF2">
    <property type="entry name" value="ALKALINE PHOSPHATASE FAMILY PROTEIN (AFU_ORTHOLOGUE AFUA_5G03860)"/>
    <property type="match status" value="1"/>
</dbReference>
<dbReference type="InterPro" id="IPR006311">
    <property type="entry name" value="TAT_signal"/>
</dbReference>
<dbReference type="PANTHER" id="PTHR43606">
    <property type="entry name" value="PHOSPHATASE, PUTATIVE (AFU_ORTHOLOGUE AFUA_6G08710)-RELATED"/>
    <property type="match status" value="1"/>
</dbReference>
<feature type="domain" description="PhoD-like phosphatase metallophosphatase" evidence="2">
    <location>
        <begin position="148"/>
        <end position="502"/>
    </location>
</feature>
<feature type="domain" description="Phospholipase D N-terminal" evidence="3">
    <location>
        <begin position="39"/>
        <end position="135"/>
    </location>
</feature>
<gene>
    <name evidence="4" type="ORF">JD82_00428</name>
</gene>
<dbReference type="CDD" id="cd07389">
    <property type="entry name" value="MPP_PhoD"/>
    <property type="match status" value="1"/>
</dbReference>
<dbReference type="InterPro" id="IPR029052">
    <property type="entry name" value="Metallo-depent_PP-like"/>
</dbReference>
<feature type="region of interest" description="Disordered" evidence="1">
    <location>
        <begin position="238"/>
        <end position="264"/>
    </location>
</feature>
<feature type="compositionally biased region" description="Basic and acidic residues" evidence="1">
    <location>
        <begin position="549"/>
        <end position="565"/>
    </location>
</feature>
<evidence type="ECO:0000313" key="4">
    <source>
        <dbReference type="EMBL" id="TWH18608.1"/>
    </source>
</evidence>
<feature type="region of interest" description="Disordered" evidence="1">
    <location>
        <begin position="533"/>
        <end position="590"/>
    </location>
</feature>
<reference evidence="4 5" key="1">
    <citation type="submission" date="2019-07" db="EMBL/GenBank/DDBJ databases">
        <title>R&amp;d 2014.</title>
        <authorList>
            <person name="Klenk H.-P."/>
        </authorList>
    </citation>
    <scope>NUCLEOTIDE SEQUENCE [LARGE SCALE GENOMIC DNA]</scope>
    <source>
        <strain evidence="4 5">DSM 43194</strain>
    </source>
</reference>
<evidence type="ECO:0000259" key="3">
    <source>
        <dbReference type="Pfam" id="PF16655"/>
    </source>
</evidence>
<dbReference type="OrthoDB" id="327733at2"/>
<organism evidence="4 5">
    <name type="scientific">Prauserella rugosa</name>
    <dbReference type="NCBI Taxonomy" id="43354"/>
    <lineage>
        <taxon>Bacteria</taxon>
        <taxon>Bacillati</taxon>
        <taxon>Actinomycetota</taxon>
        <taxon>Actinomycetes</taxon>
        <taxon>Pseudonocardiales</taxon>
        <taxon>Pseudonocardiaceae</taxon>
        <taxon>Prauserella</taxon>
    </lineage>
</organism>
<dbReference type="InterPro" id="IPR032093">
    <property type="entry name" value="PhoD_N"/>
</dbReference>
<dbReference type="EMBL" id="VLJV01000001">
    <property type="protein sequence ID" value="TWH18608.1"/>
    <property type="molecule type" value="Genomic_DNA"/>
</dbReference>
<comment type="caution">
    <text evidence="4">The sequence shown here is derived from an EMBL/GenBank/DDBJ whole genome shotgun (WGS) entry which is preliminary data.</text>
</comment>
<name>A0A660C505_9PSEU</name>
<dbReference type="Pfam" id="PF09423">
    <property type="entry name" value="PhoD"/>
    <property type="match status" value="1"/>
</dbReference>
<accession>A0A660C505</accession>
<dbReference type="AlphaFoldDB" id="A0A660C505"/>
<evidence type="ECO:0000313" key="5">
    <source>
        <dbReference type="Proteomes" id="UP000317303"/>
    </source>
</evidence>
<dbReference type="SUPFAM" id="SSF56300">
    <property type="entry name" value="Metallo-dependent phosphatases"/>
    <property type="match status" value="1"/>
</dbReference>
<protein>
    <submittedName>
        <fullName evidence="4">Alkaline phosphatase D</fullName>
    </submittedName>
</protein>
<dbReference type="Gene3D" id="2.60.40.380">
    <property type="entry name" value="Purple acid phosphatase-like, N-terminal"/>
    <property type="match status" value="1"/>
</dbReference>
<dbReference type="Pfam" id="PF16655">
    <property type="entry name" value="PhoD_N"/>
    <property type="match status" value="1"/>
</dbReference>
<proteinExistence type="predicted"/>
<dbReference type="InterPro" id="IPR052900">
    <property type="entry name" value="Phospholipid_Metab_Enz"/>
</dbReference>
<dbReference type="InterPro" id="IPR018946">
    <property type="entry name" value="PhoD-like_MPP"/>
</dbReference>
<evidence type="ECO:0000259" key="2">
    <source>
        <dbReference type="Pfam" id="PF09423"/>
    </source>
</evidence>
<dbReference type="Gene3D" id="3.60.21.70">
    <property type="entry name" value="PhoD-like phosphatase"/>
    <property type="match status" value="1"/>
</dbReference>